<dbReference type="Proteomes" id="UP000887013">
    <property type="component" value="Unassembled WGS sequence"/>
</dbReference>
<sequence length="109" mass="12516">MKSAKKLMKEALNTFFKKTIDLTLFETTHSYICLAKSAFFMNYLIFLRRQIIAKPIVLGTRTSARDFSALNGSYRKSCNKTIPARIRFTVLHPSDLPHHQDGHPHPPRA</sequence>
<comment type="caution">
    <text evidence="1">The sequence shown here is derived from an EMBL/GenBank/DDBJ whole genome shotgun (WGS) entry which is preliminary data.</text>
</comment>
<keyword evidence="2" id="KW-1185">Reference proteome</keyword>
<name>A0A8X6MTD3_NEPPI</name>
<dbReference type="AlphaFoldDB" id="A0A8X6MTD3"/>
<organism evidence="1 2">
    <name type="scientific">Nephila pilipes</name>
    <name type="common">Giant wood spider</name>
    <name type="synonym">Nephila maculata</name>
    <dbReference type="NCBI Taxonomy" id="299642"/>
    <lineage>
        <taxon>Eukaryota</taxon>
        <taxon>Metazoa</taxon>
        <taxon>Ecdysozoa</taxon>
        <taxon>Arthropoda</taxon>
        <taxon>Chelicerata</taxon>
        <taxon>Arachnida</taxon>
        <taxon>Araneae</taxon>
        <taxon>Araneomorphae</taxon>
        <taxon>Entelegynae</taxon>
        <taxon>Araneoidea</taxon>
        <taxon>Nephilidae</taxon>
        <taxon>Nephila</taxon>
    </lineage>
</organism>
<evidence type="ECO:0000313" key="1">
    <source>
        <dbReference type="EMBL" id="GFS77152.1"/>
    </source>
</evidence>
<dbReference type="EMBL" id="BMAW01050824">
    <property type="protein sequence ID" value="GFS77152.1"/>
    <property type="molecule type" value="Genomic_DNA"/>
</dbReference>
<evidence type="ECO:0000313" key="2">
    <source>
        <dbReference type="Proteomes" id="UP000887013"/>
    </source>
</evidence>
<proteinExistence type="predicted"/>
<accession>A0A8X6MTD3</accession>
<gene>
    <name evidence="1" type="ORF">NPIL_610421</name>
</gene>
<reference evidence="1" key="1">
    <citation type="submission" date="2020-08" db="EMBL/GenBank/DDBJ databases">
        <title>Multicomponent nature underlies the extraordinary mechanical properties of spider dragline silk.</title>
        <authorList>
            <person name="Kono N."/>
            <person name="Nakamura H."/>
            <person name="Mori M."/>
            <person name="Yoshida Y."/>
            <person name="Ohtoshi R."/>
            <person name="Malay A.D."/>
            <person name="Moran D.A.P."/>
            <person name="Tomita M."/>
            <person name="Numata K."/>
            <person name="Arakawa K."/>
        </authorList>
    </citation>
    <scope>NUCLEOTIDE SEQUENCE</scope>
</reference>
<protein>
    <submittedName>
        <fullName evidence="1">Uncharacterized protein</fullName>
    </submittedName>
</protein>